<accession>A0ABQ7WXY1</accession>
<dbReference type="PANTHER" id="PTHR48451:SF1">
    <property type="entry name" value="DUF4218 DOMAIN-CONTAINING PROTEIN"/>
    <property type="match status" value="1"/>
</dbReference>
<dbReference type="Pfam" id="PF13952">
    <property type="entry name" value="DUF4216"/>
    <property type="match status" value="1"/>
</dbReference>
<dbReference type="PANTHER" id="PTHR48451">
    <property type="entry name" value="DUF4218 DOMAIN-CONTAINING PROTEIN"/>
    <property type="match status" value="1"/>
</dbReference>
<sequence length="651" mass="75573">MENSRNRRWMDYSRVSKEYLDGVENFLNHAFREKHNGGTISCPCTKCVLYYQVNRAVADDHLVVNGIMPSYNTWFCHGESLNRSTSTEENNDRQEALRSADMREMIHDVFGSFIQFNDNISEREEIAPNVEENAPHPSIFQPHPEIDKFEQLMRDSNEELYPGCKKFSKLSFVLQLYRIKLLFKWSNESFNALLGLLKDALPEGEKLPSSFYESKKIIEGLGLNYKKIHVFPNDCMLFRNEFAKKDVNECLICGTSRWKNSVKQIPAKNGIMMEFFDILHILKLGKLLTSDIQNLLKILAMFGPEGSIAEAYIANECLQSCSLYMEGGNSRSYWSRKNKDDTKHEIDKEGCLFPTIGKSYGSVEVIKLDQKTWVQAHRYVLFNCESDVVDYYKNEHISEIKRLHRKRRLTQHQLNRLHFENFHEWFKEQVNELDLISNISNDIKALAQGPCYFARRFKAFHMNNGYPFRTKQYEEFMQTQNSGVLVVSMTESYASTTDSAPKSGNITYYGRLNDIVELNYYEKFKVVLFKCDWVDVTQGRGVMKDDLGFTLVNFSHLIHSGDRISDEPIVFAGQAQQVIFVQDPEDHEWFVPRSIKSRDIFDMGEENSKRFDSSMQCDTTNLTILENIRDLEDDNNGWVRGGVDGIEIVTD</sequence>
<dbReference type="EMBL" id="JAIVGD010000001">
    <property type="protein sequence ID" value="KAH0784817.1"/>
    <property type="molecule type" value="Genomic_DNA"/>
</dbReference>
<proteinExistence type="predicted"/>
<gene>
    <name evidence="3" type="ORF">KY290_004415</name>
</gene>
<organism evidence="3 4">
    <name type="scientific">Solanum tuberosum</name>
    <name type="common">Potato</name>
    <dbReference type="NCBI Taxonomy" id="4113"/>
    <lineage>
        <taxon>Eukaryota</taxon>
        <taxon>Viridiplantae</taxon>
        <taxon>Streptophyta</taxon>
        <taxon>Embryophyta</taxon>
        <taxon>Tracheophyta</taxon>
        <taxon>Spermatophyta</taxon>
        <taxon>Magnoliopsida</taxon>
        <taxon>eudicotyledons</taxon>
        <taxon>Gunneridae</taxon>
        <taxon>Pentapetalae</taxon>
        <taxon>asterids</taxon>
        <taxon>lamiids</taxon>
        <taxon>Solanales</taxon>
        <taxon>Solanaceae</taxon>
        <taxon>Solanoideae</taxon>
        <taxon>Solaneae</taxon>
        <taxon>Solanum</taxon>
    </lineage>
</organism>
<feature type="domain" description="DUF4216" evidence="1">
    <location>
        <begin position="516"/>
        <end position="591"/>
    </location>
</feature>
<name>A0ABQ7WXY1_SOLTU</name>
<protein>
    <recommendedName>
        <fullName evidence="5">Transposon protein, CACTA, En/Spm sub-class</fullName>
    </recommendedName>
</protein>
<dbReference type="InterPro" id="IPR025312">
    <property type="entry name" value="DUF4216"/>
</dbReference>
<dbReference type="InterPro" id="IPR029480">
    <property type="entry name" value="Transpos_assoc"/>
</dbReference>
<evidence type="ECO:0008006" key="5">
    <source>
        <dbReference type="Google" id="ProtNLM"/>
    </source>
</evidence>
<comment type="caution">
    <text evidence="3">The sequence shown here is derived from an EMBL/GenBank/DDBJ whole genome shotgun (WGS) entry which is preliminary data.</text>
</comment>
<evidence type="ECO:0000259" key="1">
    <source>
        <dbReference type="Pfam" id="PF13952"/>
    </source>
</evidence>
<dbReference type="Pfam" id="PF13963">
    <property type="entry name" value="Transpos_assoc"/>
    <property type="match status" value="1"/>
</dbReference>
<evidence type="ECO:0000313" key="3">
    <source>
        <dbReference type="EMBL" id="KAH0784817.1"/>
    </source>
</evidence>
<evidence type="ECO:0000259" key="2">
    <source>
        <dbReference type="Pfam" id="PF13963"/>
    </source>
</evidence>
<feature type="domain" description="Transposase-associated" evidence="2">
    <location>
        <begin position="7"/>
        <end position="79"/>
    </location>
</feature>
<reference evidence="3 4" key="1">
    <citation type="journal article" date="2021" name="bioRxiv">
        <title>Chromosome-scale and haplotype-resolved genome assembly of a tetraploid potato cultivar.</title>
        <authorList>
            <person name="Sun H."/>
            <person name="Jiao W.-B."/>
            <person name="Krause K."/>
            <person name="Campoy J.A."/>
            <person name="Goel M."/>
            <person name="Folz-Donahue K."/>
            <person name="Kukat C."/>
            <person name="Huettel B."/>
            <person name="Schneeberger K."/>
        </authorList>
    </citation>
    <scope>NUCLEOTIDE SEQUENCE [LARGE SCALE GENOMIC DNA]</scope>
    <source>
        <strain evidence="3">SolTubOtavaFocal</strain>
        <tissue evidence="3">Leaves</tissue>
    </source>
</reference>
<keyword evidence="4" id="KW-1185">Reference proteome</keyword>
<evidence type="ECO:0000313" key="4">
    <source>
        <dbReference type="Proteomes" id="UP000826656"/>
    </source>
</evidence>
<dbReference type="Proteomes" id="UP000826656">
    <property type="component" value="Unassembled WGS sequence"/>
</dbReference>